<evidence type="ECO:0000313" key="2">
    <source>
        <dbReference type="Proteomes" id="UP000380386"/>
    </source>
</evidence>
<organism evidence="1 2">
    <name type="scientific">Companilactobacillus mishanensis</name>
    <dbReference type="NCBI Taxonomy" id="2486008"/>
    <lineage>
        <taxon>Bacteria</taxon>
        <taxon>Bacillati</taxon>
        <taxon>Bacillota</taxon>
        <taxon>Bacilli</taxon>
        <taxon>Lactobacillales</taxon>
        <taxon>Lactobacillaceae</taxon>
        <taxon>Companilactobacillus</taxon>
    </lineage>
</organism>
<dbReference type="InterPro" id="IPR013321">
    <property type="entry name" value="Arc_rbn_hlx_hlx"/>
</dbReference>
<dbReference type="RefSeq" id="WP_338080226.1">
    <property type="nucleotide sequence ID" value="NZ_VDFL01000004.1"/>
</dbReference>
<evidence type="ECO:0000313" key="1">
    <source>
        <dbReference type="EMBL" id="MQS53037.1"/>
    </source>
</evidence>
<dbReference type="Proteomes" id="UP000380386">
    <property type="component" value="Unassembled WGS sequence"/>
</dbReference>
<name>A0A5P0ZK26_9LACO</name>
<dbReference type="AlphaFoldDB" id="A0A5P0ZK26"/>
<comment type="caution">
    <text evidence="1">The sequence shown here is derived from an EMBL/GenBank/DDBJ whole genome shotgun (WGS) entry which is preliminary data.</text>
</comment>
<dbReference type="Pfam" id="PF04221">
    <property type="entry name" value="RelB"/>
    <property type="match status" value="1"/>
</dbReference>
<protein>
    <submittedName>
        <fullName evidence="1">Damage-inducible protein J</fullName>
    </submittedName>
</protein>
<gene>
    <name evidence="1" type="ORF">FHL02_08390</name>
</gene>
<reference evidence="1 2" key="1">
    <citation type="journal article" date="2019" name="Syst. Appl. Microbiol.">
        <title>Polyphasic characterization of two novel Lactobacillus spp. isolated from blown salami packages: Description of Lactobacillus halodurans sp. nov. and Lactobacillus salsicarnum sp. nov.</title>
        <authorList>
            <person name="Schuster J.A."/>
            <person name="Klingl A."/>
            <person name="Vogel R.F."/>
            <person name="Ehrmann M.A."/>
        </authorList>
    </citation>
    <scope>NUCLEOTIDE SEQUENCE [LARGE SCALE GENOMIC DNA]</scope>
    <source>
        <strain evidence="1 2">TMW 1.2118</strain>
    </source>
</reference>
<accession>A0A5P0ZK26</accession>
<dbReference type="InterPro" id="IPR007337">
    <property type="entry name" value="RelB/DinJ"/>
</dbReference>
<dbReference type="GO" id="GO:0006355">
    <property type="term" value="P:regulation of DNA-templated transcription"/>
    <property type="evidence" value="ECO:0007669"/>
    <property type="project" value="InterPro"/>
</dbReference>
<dbReference type="Gene3D" id="1.10.1220.10">
    <property type="entry name" value="Met repressor-like"/>
    <property type="match status" value="1"/>
</dbReference>
<dbReference type="EMBL" id="VDFM01000011">
    <property type="protein sequence ID" value="MQS53037.1"/>
    <property type="molecule type" value="Genomic_DNA"/>
</dbReference>
<proteinExistence type="predicted"/>
<sequence>MSITSITIKLDDKLKMDLENRLNEINLSLDDYMTLAAKQFVVQNKIPFEIDTPLEIPNRVTKIAMVEAEAKELGIIQDDTPEFVCAEDLKKYLNE</sequence>